<reference evidence="1" key="1">
    <citation type="submission" date="2021-05" db="EMBL/GenBank/DDBJ databases">
        <authorList>
            <person name="Alioto T."/>
            <person name="Alioto T."/>
            <person name="Gomez Garrido J."/>
        </authorList>
    </citation>
    <scope>NUCLEOTIDE SEQUENCE</scope>
</reference>
<accession>A0A8D8IYT9</accession>
<dbReference type="EMBL" id="HBUE01265351">
    <property type="protein sequence ID" value="CAG6561018.1"/>
    <property type="molecule type" value="Transcribed_RNA"/>
</dbReference>
<dbReference type="EMBL" id="HBUE01160186">
    <property type="protein sequence ID" value="CAG6509622.1"/>
    <property type="molecule type" value="Transcribed_RNA"/>
</dbReference>
<organism evidence="1">
    <name type="scientific">Culex pipiens</name>
    <name type="common">House mosquito</name>
    <dbReference type="NCBI Taxonomy" id="7175"/>
    <lineage>
        <taxon>Eukaryota</taxon>
        <taxon>Metazoa</taxon>
        <taxon>Ecdysozoa</taxon>
        <taxon>Arthropoda</taxon>
        <taxon>Hexapoda</taxon>
        <taxon>Insecta</taxon>
        <taxon>Pterygota</taxon>
        <taxon>Neoptera</taxon>
        <taxon>Endopterygota</taxon>
        <taxon>Diptera</taxon>
        <taxon>Nematocera</taxon>
        <taxon>Culicoidea</taxon>
        <taxon>Culicidae</taxon>
        <taxon>Culicinae</taxon>
        <taxon>Culicini</taxon>
        <taxon>Culex</taxon>
        <taxon>Culex</taxon>
    </lineage>
</organism>
<proteinExistence type="predicted"/>
<name>A0A8D8IYT9_CULPI</name>
<evidence type="ECO:0000313" key="1">
    <source>
        <dbReference type="EMBL" id="CAG6561018.1"/>
    </source>
</evidence>
<dbReference type="PANTHER" id="PTHR45023:SF4">
    <property type="entry name" value="GLYCINE-RICH PROTEIN-RELATED"/>
    <property type="match status" value="1"/>
</dbReference>
<sequence length="107" mass="11945">MSATSAERVAEVVPEVVEGHVVPASKPTRGRGKPWSKEEDESICIAWLEISQDPIISTNQKVDKMYARILNKFMEICANKVRLSANLPAVSAKWKTLTKVVHRLQTT</sequence>
<dbReference type="AlphaFoldDB" id="A0A8D8IYT9"/>
<dbReference type="PANTHER" id="PTHR45023">
    <property type="match status" value="1"/>
</dbReference>
<protein>
    <submittedName>
        <fullName evidence="1">(northern house mosquito) hypothetical protein</fullName>
    </submittedName>
</protein>